<gene>
    <name evidence="2" type="ORF">Hypma_004481</name>
</gene>
<reference evidence="2" key="1">
    <citation type="submission" date="2018-04" db="EMBL/GenBank/DDBJ databases">
        <title>Whole genome sequencing of Hypsizygus marmoreus.</title>
        <authorList>
            <person name="Choi I.-G."/>
            <person name="Min B."/>
            <person name="Kim J.-G."/>
            <person name="Kim S."/>
            <person name="Oh Y.-L."/>
            <person name="Kong W.-S."/>
            <person name="Park H."/>
            <person name="Jeong J."/>
            <person name="Song E.-S."/>
        </authorList>
    </citation>
    <scope>NUCLEOTIDE SEQUENCE [LARGE SCALE GENOMIC DNA]</scope>
    <source>
        <strain evidence="2">51987-8</strain>
    </source>
</reference>
<dbReference type="InParanoid" id="A0A369K6E5"/>
<name>A0A369K6E5_HYPMA</name>
<protein>
    <recommendedName>
        <fullName evidence="1">F-box domain-containing protein</fullName>
    </recommendedName>
</protein>
<evidence type="ECO:0000313" key="2">
    <source>
        <dbReference type="EMBL" id="RDB27364.1"/>
    </source>
</evidence>
<dbReference type="Proteomes" id="UP000076154">
    <property type="component" value="Unassembled WGS sequence"/>
</dbReference>
<dbReference type="PROSITE" id="PS50181">
    <property type="entry name" value="FBOX"/>
    <property type="match status" value="1"/>
</dbReference>
<dbReference type="SUPFAM" id="SSF81383">
    <property type="entry name" value="F-box domain"/>
    <property type="match status" value="1"/>
</dbReference>
<proteinExistence type="predicted"/>
<evidence type="ECO:0000259" key="1">
    <source>
        <dbReference type="PROSITE" id="PS50181"/>
    </source>
</evidence>
<dbReference type="EMBL" id="LUEZ02000017">
    <property type="protein sequence ID" value="RDB27364.1"/>
    <property type="molecule type" value="Genomic_DNA"/>
</dbReference>
<dbReference type="InterPro" id="IPR036047">
    <property type="entry name" value="F-box-like_dom_sf"/>
</dbReference>
<organism evidence="2 3">
    <name type="scientific">Hypsizygus marmoreus</name>
    <name type="common">White beech mushroom</name>
    <name type="synonym">Agaricus marmoreus</name>
    <dbReference type="NCBI Taxonomy" id="39966"/>
    <lineage>
        <taxon>Eukaryota</taxon>
        <taxon>Fungi</taxon>
        <taxon>Dikarya</taxon>
        <taxon>Basidiomycota</taxon>
        <taxon>Agaricomycotina</taxon>
        <taxon>Agaricomycetes</taxon>
        <taxon>Agaricomycetidae</taxon>
        <taxon>Agaricales</taxon>
        <taxon>Tricholomatineae</taxon>
        <taxon>Lyophyllaceae</taxon>
        <taxon>Hypsizygus</taxon>
    </lineage>
</organism>
<evidence type="ECO:0000313" key="3">
    <source>
        <dbReference type="Proteomes" id="UP000076154"/>
    </source>
</evidence>
<dbReference type="OrthoDB" id="2322499at2759"/>
<accession>A0A369K6E5</accession>
<keyword evidence="3" id="KW-1185">Reference proteome</keyword>
<comment type="caution">
    <text evidence="2">The sequence shown here is derived from an EMBL/GenBank/DDBJ whole genome shotgun (WGS) entry which is preliminary data.</text>
</comment>
<feature type="domain" description="F-box" evidence="1">
    <location>
        <begin position="72"/>
        <end position="121"/>
    </location>
</feature>
<sequence length="551" mass="64175">MEGDLPFHEVEPSEWKEISTSRSILDPKFLWLRSRDEGTVEKKPEKTLNYTTAQLMKDERRKQSWEKRTRDLSCLLRQPPEIVFEVFGHVHPLDLYHLARSTKALRSLVMTRNSSWLWEVVFERNPAVPPCPPELSFPRWTDLLFGPMVCEKCNHNFGSLNATTRHKLLRDLDIMASPLFFLPSLSDTKQSCDWSRQDIQRVGLLLDAYEDVGNWFLGDSLNELKTNVRTRDVTASIIAIRTVWHQFEKEARASIDKEEEQRKDTVLLIVTRRLVKAGYSHDNVQRLYARYPQLWFFNQFHIDMKNPLRYIRRNWPALRGRIESSLIPIVEEVAKKERQVVVAARKVLIQDIYEEFNINTAFPSSREIFLYDPFFTVVNASTIAPHPDPVEVKAQIHQFIERWPPNTIDELVALLPTHNAHECRPDFTDLRLKFPSTVFTCLACPGEEHCLVGWNEMITHQVACSCRHPFQCRINERGCFAALALSELIRLDPYTHELQEFLTDPNRKFVCSACKDRGKPHSGIPLSWRESIQHLVDTDAIPGHSPSTWRQ</sequence>
<dbReference type="InterPro" id="IPR001810">
    <property type="entry name" value="F-box_dom"/>
</dbReference>
<dbReference type="AlphaFoldDB" id="A0A369K6E5"/>